<dbReference type="Pfam" id="PF12685">
    <property type="entry name" value="SpoIIIAH"/>
    <property type="match status" value="1"/>
</dbReference>
<dbReference type="AlphaFoldDB" id="A0A1M5YZG1"/>
<dbReference type="InterPro" id="IPR024232">
    <property type="entry name" value="SpoIIIAH"/>
</dbReference>
<dbReference type="EMBL" id="FQXJ01000009">
    <property type="protein sequence ID" value="SHI17350.1"/>
    <property type="molecule type" value="Genomic_DNA"/>
</dbReference>
<evidence type="ECO:0000313" key="2">
    <source>
        <dbReference type="EMBL" id="SHI17350.1"/>
    </source>
</evidence>
<feature type="transmembrane region" description="Helical" evidence="1">
    <location>
        <begin position="20"/>
        <end position="40"/>
    </location>
</feature>
<keyword evidence="3" id="KW-1185">Reference proteome</keyword>
<accession>A0A1M5YZG1</accession>
<dbReference type="Gene3D" id="1.10.287.4300">
    <property type="entry name" value="Stage III sporulation protein AH-like"/>
    <property type="match status" value="1"/>
</dbReference>
<keyword evidence="1" id="KW-0812">Transmembrane</keyword>
<reference evidence="3" key="1">
    <citation type="submission" date="2016-11" db="EMBL/GenBank/DDBJ databases">
        <authorList>
            <person name="Varghese N."/>
            <person name="Submissions S."/>
        </authorList>
    </citation>
    <scope>NUCLEOTIDE SEQUENCE [LARGE SCALE GENOMIC DNA]</scope>
    <source>
        <strain evidence="3">DSM 15449</strain>
    </source>
</reference>
<evidence type="ECO:0000256" key="1">
    <source>
        <dbReference type="SAM" id="Phobius"/>
    </source>
</evidence>
<name>A0A1M5YZG1_9FIRM</name>
<keyword evidence="1" id="KW-0472">Membrane</keyword>
<sequence>MTKRIHRPILLIVGHKSRVWLIGFIGLVAILGILGLKLMASEPHAYIPEQASLPVNSQMEKSLIQFEVETVKPNSSGGDYFVNYRLKREQLRQESKAMLSILLDSTVEESKAQAQEKWLELSSKIQREEEIENLLKIKGFQDVVADVFSEHVTIIVYAPSLTPHEISLIQDVAVRVTGVRIDKITISAKK</sequence>
<dbReference type="InterPro" id="IPR038503">
    <property type="entry name" value="SpoIIIAH_sf"/>
</dbReference>
<proteinExistence type="predicted"/>
<organism evidence="2 3">
    <name type="scientific">Desulfosporosinus lacus DSM 15449</name>
    <dbReference type="NCBI Taxonomy" id="1121420"/>
    <lineage>
        <taxon>Bacteria</taxon>
        <taxon>Bacillati</taxon>
        <taxon>Bacillota</taxon>
        <taxon>Clostridia</taxon>
        <taxon>Eubacteriales</taxon>
        <taxon>Desulfitobacteriaceae</taxon>
        <taxon>Desulfosporosinus</taxon>
    </lineage>
</organism>
<dbReference type="Proteomes" id="UP000183954">
    <property type="component" value="Unassembled WGS sequence"/>
</dbReference>
<dbReference type="OrthoDB" id="1680784at2"/>
<evidence type="ECO:0000313" key="3">
    <source>
        <dbReference type="Proteomes" id="UP000183954"/>
    </source>
</evidence>
<protein>
    <submittedName>
        <fullName evidence="2">Stage III sporulation protein AH</fullName>
    </submittedName>
</protein>
<keyword evidence="1" id="KW-1133">Transmembrane helix</keyword>
<dbReference type="STRING" id="1121420.SAMN02746098_02782"/>
<gene>
    <name evidence="2" type="ORF">SAMN02746098_02782</name>
</gene>
<dbReference type="RefSeq" id="WP_073030324.1">
    <property type="nucleotide sequence ID" value="NZ_FQXJ01000009.1"/>
</dbReference>